<dbReference type="SUPFAM" id="SSF64356">
    <property type="entry name" value="SNARE-like"/>
    <property type="match status" value="1"/>
</dbReference>
<dbReference type="GO" id="GO:0005047">
    <property type="term" value="F:signal recognition particle binding"/>
    <property type="evidence" value="ECO:0007669"/>
    <property type="project" value="InterPro"/>
</dbReference>
<evidence type="ECO:0000313" key="3">
    <source>
        <dbReference type="EMBL" id="CAI9089359.1"/>
    </source>
</evidence>
<feature type="domain" description="Signal recognition particle receptor alpha subunit N-terminal" evidence="2">
    <location>
        <begin position="32"/>
        <end position="91"/>
    </location>
</feature>
<reference evidence="3" key="1">
    <citation type="submission" date="2023-03" db="EMBL/GenBank/DDBJ databases">
        <authorList>
            <person name="Julca I."/>
        </authorList>
    </citation>
    <scope>NUCLEOTIDE SEQUENCE</scope>
</reference>
<name>A0AAV1C120_OLDCO</name>
<dbReference type="GO" id="GO:0003924">
    <property type="term" value="F:GTPase activity"/>
    <property type="evidence" value="ECO:0007669"/>
    <property type="project" value="InterPro"/>
</dbReference>
<dbReference type="EMBL" id="OX459118">
    <property type="protein sequence ID" value="CAI9089359.1"/>
    <property type="molecule type" value="Genomic_DNA"/>
</dbReference>
<dbReference type="Pfam" id="PF04086">
    <property type="entry name" value="SRP-alpha_N"/>
    <property type="match status" value="1"/>
</dbReference>
<evidence type="ECO:0000256" key="1">
    <source>
        <dbReference type="SAM" id="MobiDB-lite"/>
    </source>
</evidence>
<dbReference type="GO" id="GO:0006886">
    <property type="term" value="P:intracellular protein transport"/>
    <property type="evidence" value="ECO:0007669"/>
    <property type="project" value="InterPro"/>
</dbReference>
<dbReference type="GO" id="GO:0005525">
    <property type="term" value="F:GTP binding"/>
    <property type="evidence" value="ECO:0007669"/>
    <property type="project" value="InterPro"/>
</dbReference>
<organism evidence="3 4">
    <name type="scientific">Oldenlandia corymbosa var. corymbosa</name>
    <dbReference type="NCBI Taxonomy" id="529605"/>
    <lineage>
        <taxon>Eukaryota</taxon>
        <taxon>Viridiplantae</taxon>
        <taxon>Streptophyta</taxon>
        <taxon>Embryophyta</taxon>
        <taxon>Tracheophyta</taxon>
        <taxon>Spermatophyta</taxon>
        <taxon>Magnoliopsida</taxon>
        <taxon>eudicotyledons</taxon>
        <taxon>Gunneridae</taxon>
        <taxon>Pentapetalae</taxon>
        <taxon>asterids</taxon>
        <taxon>lamiids</taxon>
        <taxon>Gentianales</taxon>
        <taxon>Rubiaceae</taxon>
        <taxon>Rubioideae</taxon>
        <taxon>Spermacoceae</taxon>
        <taxon>Hedyotis-Oldenlandia complex</taxon>
        <taxon>Oldenlandia</taxon>
    </lineage>
</organism>
<sequence>MLEQLIIFTRGGLILWTFKELGIALKGSPFGTLIRCCLLGDQSGASSYNYEITSGPSYTLKWTFNNDLGLVFAAVYQRILHLMYMDDLLEMQLKKESEDRAEKARKPKQPAKVSAGISNVVMGKRAADEGKQKKSDDEGKDGKKSKFNALEDGHSNGDRVAKVEVAAEKYDNGDGNRSSTTMAFDRDKLKKLRGGGGKAAKENYKVSQGGHQESAERLE</sequence>
<accession>A0AAV1C120</accession>
<gene>
    <name evidence="3" type="ORF">OLC1_LOCUS1715</name>
</gene>
<evidence type="ECO:0000259" key="2">
    <source>
        <dbReference type="Pfam" id="PF04086"/>
    </source>
</evidence>
<keyword evidence="4" id="KW-1185">Reference proteome</keyword>
<dbReference type="InterPro" id="IPR007222">
    <property type="entry name" value="Sig_recog_particle_rcpt_asu_N"/>
</dbReference>
<dbReference type="AlphaFoldDB" id="A0AAV1C120"/>
<feature type="region of interest" description="Disordered" evidence="1">
    <location>
        <begin position="99"/>
        <end position="219"/>
    </location>
</feature>
<dbReference type="Gene3D" id="3.30.450.60">
    <property type="match status" value="1"/>
</dbReference>
<evidence type="ECO:0000313" key="4">
    <source>
        <dbReference type="Proteomes" id="UP001161247"/>
    </source>
</evidence>
<proteinExistence type="predicted"/>
<protein>
    <submittedName>
        <fullName evidence="3">OLC1v1023923C1</fullName>
    </submittedName>
</protein>
<feature type="compositionally biased region" description="Basic and acidic residues" evidence="1">
    <location>
        <begin position="125"/>
        <end position="174"/>
    </location>
</feature>
<dbReference type="CDD" id="cd14826">
    <property type="entry name" value="SR_alpha_SRX"/>
    <property type="match status" value="1"/>
</dbReference>
<dbReference type="GO" id="GO:0005785">
    <property type="term" value="C:signal recognition particle receptor complex"/>
    <property type="evidence" value="ECO:0007669"/>
    <property type="project" value="InterPro"/>
</dbReference>
<dbReference type="InterPro" id="IPR011012">
    <property type="entry name" value="Longin-like_dom_sf"/>
</dbReference>
<dbReference type="Proteomes" id="UP001161247">
    <property type="component" value="Chromosome 1"/>
</dbReference>